<protein>
    <submittedName>
        <fullName evidence="1">Uncharacterized protein</fullName>
    </submittedName>
</protein>
<feature type="non-terminal residue" evidence="1">
    <location>
        <position position="1"/>
    </location>
</feature>
<sequence length="134" mass="15213">TEGHDITIVKETIRFDTIEQFESWKNDLKRNSKARFSSTNAYKNISFVCHRSGKYISESKGLRHLKTQGSIRLVHCDRQILSFKLTKGDGTCKKAVVTKTHVGHVSDVGHLSLTLEERKQLGIQIASKIPLMIF</sequence>
<organism evidence="1 2">
    <name type="scientific">Molorchus minor</name>
    <dbReference type="NCBI Taxonomy" id="1323400"/>
    <lineage>
        <taxon>Eukaryota</taxon>
        <taxon>Metazoa</taxon>
        <taxon>Ecdysozoa</taxon>
        <taxon>Arthropoda</taxon>
        <taxon>Hexapoda</taxon>
        <taxon>Insecta</taxon>
        <taxon>Pterygota</taxon>
        <taxon>Neoptera</taxon>
        <taxon>Endopterygota</taxon>
        <taxon>Coleoptera</taxon>
        <taxon>Polyphaga</taxon>
        <taxon>Cucujiformia</taxon>
        <taxon>Chrysomeloidea</taxon>
        <taxon>Cerambycidae</taxon>
        <taxon>Lamiinae</taxon>
        <taxon>Monochamini</taxon>
        <taxon>Molorchus</taxon>
    </lineage>
</organism>
<name>A0ABQ9JRU3_9CUCU</name>
<gene>
    <name evidence="1" type="ORF">NQ317_019172</name>
</gene>
<keyword evidence="2" id="KW-1185">Reference proteome</keyword>
<dbReference type="InterPro" id="IPR052797">
    <property type="entry name" value="RegFact_GeneExpr_CellDeath"/>
</dbReference>
<accession>A0ABQ9JRU3</accession>
<proteinExistence type="predicted"/>
<evidence type="ECO:0000313" key="2">
    <source>
        <dbReference type="Proteomes" id="UP001162164"/>
    </source>
</evidence>
<comment type="caution">
    <text evidence="1">The sequence shown here is derived from an EMBL/GenBank/DDBJ whole genome shotgun (WGS) entry which is preliminary data.</text>
</comment>
<reference evidence="1" key="1">
    <citation type="journal article" date="2023" name="Insect Mol. Biol.">
        <title>Genome sequencing provides insights into the evolution of gene families encoding plant cell wall-degrading enzymes in longhorned beetles.</title>
        <authorList>
            <person name="Shin N.R."/>
            <person name="Okamura Y."/>
            <person name="Kirsch R."/>
            <person name="Pauchet Y."/>
        </authorList>
    </citation>
    <scope>NUCLEOTIDE SEQUENCE</scope>
    <source>
        <strain evidence="1">MMC_N1</strain>
    </source>
</reference>
<dbReference type="PANTHER" id="PTHR33936">
    <property type="entry name" value="PROTEIN CBG17840"/>
    <property type="match status" value="1"/>
</dbReference>
<dbReference type="EMBL" id="JAPWTJ010000216">
    <property type="protein sequence ID" value="KAJ8980988.1"/>
    <property type="molecule type" value="Genomic_DNA"/>
</dbReference>
<dbReference type="Proteomes" id="UP001162164">
    <property type="component" value="Unassembled WGS sequence"/>
</dbReference>
<dbReference type="PANTHER" id="PTHR33936:SF24">
    <property type="entry name" value="C2H2-TYPE DOMAIN-CONTAINING PROTEIN"/>
    <property type="match status" value="1"/>
</dbReference>
<evidence type="ECO:0000313" key="1">
    <source>
        <dbReference type="EMBL" id="KAJ8980988.1"/>
    </source>
</evidence>